<dbReference type="RefSeq" id="WP_350245111.1">
    <property type="nucleotide sequence ID" value="NZ_CP158299.1"/>
</dbReference>
<feature type="domain" description="DUF6896" evidence="1">
    <location>
        <begin position="14"/>
        <end position="105"/>
    </location>
</feature>
<protein>
    <recommendedName>
        <fullName evidence="1">DUF6896 domain-containing protein</fullName>
    </recommendedName>
</protein>
<reference evidence="2" key="1">
    <citation type="submission" date="2024-06" db="EMBL/GenBank/DDBJ databases">
        <title>Draft Genome Sequence of Deinococcus sonorensis Type Strain KR-87, a Biofilm Producing Representative of the Genus Deinococcus.</title>
        <authorList>
            <person name="Boren L.S."/>
            <person name="Grosso R.A."/>
            <person name="Hugenberg-Cox A.N."/>
            <person name="Hill J.T.E."/>
            <person name="Albert C.M."/>
            <person name="Tuohy J.M."/>
        </authorList>
    </citation>
    <scope>NUCLEOTIDE SEQUENCE</scope>
    <source>
        <strain evidence="2">KR-87</strain>
    </source>
</reference>
<dbReference type="AlphaFoldDB" id="A0AAU7UGE7"/>
<gene>
    <name evidence="2" type="ORF">ABOD76_12115</name>
</gene>
<dbReference type="EMBL" id="CP158299">
    <property type="protein sequence ID" value="XBV87014.1"/>
    <property type="molecule type" value="Genomic_DNA"/>
</dbReference>
<evidence type="ECO:0000313" key="2">
    <source>
        <dbReference type="EMBL" id="XBV87014.1"/>
    </source>
</evidence>
<name>A0AAU7UGE7_9DEIO</name>
<sequence length="140" mass="15949">MPSPLPSPDLEAFRALVRRYHTLVHEVIRRIEAQYGAAHIEDVLEDRVPWVGELPGLTFHFHGLGFTAVLDGYTVKWDWLGDSMNDINIWALAQLTQDHEAEFGVWASYPVLLAYARRWAEEGVLEAVEAGHTYRFTDDG</sequence>
<organism evidence="2">
    <name type="scientific">Deinococcus sonorensis KR-87</name>
    <dbReference type="NCBI Taxonomy" id="694439"/>
    <lineage>
        <taxon>Bacteria</taxon>
        <taxon>Thermotogati</taxon>
        <taxon>Deinococcota</taxon>
        <taxon>Deinococci</taxon>
        <taxon>Deinococcales</taxon>
        <taxon>Deinococcaceae</taxon>
        <taxon>Deinococcus</taxon>
    </lineage>
</organism>
<proteinExistence type="predicted"/>
<dbReference type="InterPro" id="IPR054191">
    <property type="entry name" value="DUF6896"/>
</dbReference>
<dbReference type="KEGG" id="dsc:ABOD76_12115"/>
<accession>A0AAU7UGE7</accession>
<dbReference type="Pfam" id="PF21837">
    <property type="entry name" value="DUF6896"/>
    <property type="match status" value="1"/>
</dbReference>
<evidence type="ECO:0000259" key="1">
    <source>
        <dbReference type="Pfam" id="PF21837"/>
    </source>
</evidence>